<keyword evidence="4" id="KW-1185">Reference proteome</keyword>
<evidence type="ECO:0000313" key="3">
    <source>
        <dbReference type="EMBL" id="CAL4761846.1"/>
    </source>
</evidence>
<dbReference type="Gene3D" id="1.25.40.10">
    <property type="entry name" value="Tetratricopeptide repeat domain"/>
    <property type="match status" value="1"/>
</dbReference>
<evidence type="ECO:0000313" key="1">
    <source>
        <dbReference type="EMBL" id="CAI3974534.1"/>
    </source>
</evidence>
<accession>A0A9P1BJI1</accession>
<dbReference type="OrthoDB" id="185373at2759"/>
<proteinExistence type="predicted"/>
<comment type="caution">
    <text evidence="1">The sequence shown here is derived from an EMBL/GenBank/DDBJ whole genome shotgun (WGS) entry which is preliminary data.</text>
</comment>
<sequence>MLPQPVRANGIQGCISQLSAPAHSPVQLMSGHPTSLHWGPAWVGSSHLGGQIVGAAGALLCSRELVKRRQADRESSDAEKRLEMIQAAIRRGEAKAAQGAEVAEPRRMTPEEEEVLGKMFIQPEEMMEAQDEASEPQEDLHEVRIRRTLEFCPDGVLAWEILQEITASGEKPGVGAYDLVIEAFSRRGALDDALAVFKAVSDAGLQHSDASFDLLATPASKSGEYRFVERLFAAKAQAQPEGEIGPASLALLLDAYANGLPSQAQKAQAAFRSAMAVGESAKTPPEETAPGQVLRALKRAVGPSVYRDLTKEYGLDPDAVEDV</sequence>
<dbReference type="AlphaFoldDB" id="A0A9P1BJI1"/>
<name>A0A9P1BJI1_9DINO</name>
<protein>
    <submittedName>
        <fullName evidence="3">Pentatricopeptide repeat-containing protein</fullName>
    </submittedName>
</protein>
<dbReference type="EMBL" id="CAMXCT010000141">
    <property type="protein sequence ID" value="CAI3974534.1"/>
    <property type="molecule type" value="Genomic_DNA"/>
</dbReference>
<organism evidence="1">
    <name type="scientific">Cladocopium goreaui</name>
    <dbReference type="NCBI Taxonomy" id="2562237"/>
    <lineage>
        <taxon>Eukaryota</taxon>
        <taxon>Sar</taxon>
        <taxon>Alveolata</taxon>
        <taxon>Dinophyceae</taxon>
        <taxon>Suessiales</taxon>
        <taxon>Symbiodiniaceae</taxon>
        <taxon>Cladocopium</taxon>
    </lineage>
</organism>
<dbReference type="InterPro" id="IPR011990">
    <property type="entry name" value="TPR-like_helical_dom_sf"/>
</dbReference>
<reference evidence="1" key="1">
    <citation type="submission" date="2022-10" db="EMBL/GenBank/DDBJ databases">
        <authorList>
            <person name="Chen Y."/>
            <person name="Dougan E. K."/>
            <person name="Chan C."/>
            <person name="Rhodes N."/>
            <person name="Thang M."/>
        </authorList>
    </citation>
    <scope>NUCLEOTIDE SEQUENCE</scope>
</reference>
<evidence type="ECO:0000313" key="2">
    <source>
        <dbReference type="EMBL" id="CAL1127909.1"/>
    </source>
</evidence>
<dbReference type="Proteomes" id="UP001152797">
    <property type="component" value="Unassembled WGS sequence"/>
</dbReference>
<evidence type="ECO:0000313" key="4">
    <source>
        <dbReference type="Proteomes" id="UP001152797"/>
    </source>
</evidence>
<reference evidence="2" key="2">
    <citation type="submission" date="2024-04" db="EMBL/GenBank/DDBJ databases">
        <authorList>
            <person name="Chen Y."/>
            <person name="Shah S."/>
            <person name="Dougan E. K."/>
            <person name="Thang M."/>
            <person name="Chan C."/>
        </authorList>
    </citation>
    <scope>NUCLEOTIDE SEQUENCE [LARGE SCALE GENOMIC DNA]</scope>
</reference>
<gene>
    <name evidence="1" type="ORF">C1SCF055_LOCUS2926</name>
</gene>
<dbReference type="EMBL" id="CAMXCT030000141">
    <property type="protein sequence ID" value="CAL4761846.1"/>
    <property type="molecule type" value="Genomic_DNA"/>
</dbReference>
<dbReference type="EMBL" id="CAMXCT020000141">
    <property type="protein sequence ID" value="CAL1127909.1"/>
    <property type="molecule type" value="Genomic_DNA"/>
</dbReference>